<dbReference type="PANTHER" id="PTHR43610:SF1">
    <property type="entry name" value="N-ACETYLTRANSFERASE DOMAIN-CONTAINING PROTEIN"/>
    <property type="match status" value="1"/>
</dbReference>
<dbReference type="Proteomes" id="UP001160142">
    <property type="component" value="Unassembled WGS sequence"/>
</dbReference>
<evidence type="ECO:0000313" key="3">
    <source>
        <dbReference type="Proteomes" id="UP001160142"/>
    </source>
</evidence>
<protein>
    <submittedName>
        <fullName evidence="2">RimJ/RimL family protein N-acetyltransferase</fullName>
    </submittedName>
</protein>
<dbReference type="SUPFAM" id="SSF55729">
    <property type="entry name" value="Acyl-CoA N-acyltransferases (Nat)"/>
    <property type="match status" value="1"/>
</dbReference>
<dbReference type="EMBL" id="JARXVQ010000001">
    <property type="protein sequence ID" value="MDH6182498.1"/>
    <property type="molecule type" value="Genomic_DNA"/>
</dbReference>
<dbReference type="PROSITE" id="PS51186">
    <property type="entry name" value="GNAT"/>
    <property type="match status" value="1"/>
</dbReference>
<proteinExistence type="predicted"/>
<evidence type="ECO:0000259" key="1">
    <source>
        <dbReference type="PROSITE" id="PS51186"/>
    </source>
</evidence>
<dbReference type="InterPro" id="IPR016181">
    <property type="entry name" value="Acyl_CoA_acyltransferase"/>
</dbReference>
<dbReference type="Pfam" id="PF13302">
    <property type="entry name" value="Acetyltransf_3"/>
    <property type="match status" value="1"/>
</dbReference>
<dbReference type="PANTHER" id="PTHR43610">
    <property type="entry name" value="BLL6696 PROTEIN"/>
    <property type="match status" value="1"/>
</dbReference>
<comment type="caution">
    <text evidence="2">The sequence shown here is derived from an EMBL/GenBank/DDBJ whole genome shotgun (WGS) entry which is preliminary data.</text>
</comment>
<feature type="domain" description="N-acetyltransferase" evidence="1">
    <location>
        <begin position="16"/>
        <end position="183"/>
    </location>
</feature>
<dbReference type="InterPro" id="IPR000182">
    <property type="entry name" value="GNAT_dom"/>
</dbReference>
<organism evidence="2 3">
    <name type="scientific">Antiquaquibacter oligotrophicus</name>
    <dbReference type="NCBI Taxonomy" id="2880260"/>
    <lineage>
        <taxon>Bacteria</taxon>
        <taxon>Bacillati</taxon>
        <taxon>Actinomycetota</taxon>
        <taxon>Actinomycetes</taxon>
        <taxon>Micrococcales</taxon>
        <taxon>Microbacteriaceae</taxon>
        <taxon>Antiquaquibacter</taxon>
    </lineage>
</organism>
<keyword evidence="3" id="KW-1185">Reference proteome</keyword>
<accession>A0ABT6KSL9</accession>
<name>A0ABT6KSL9_9MICO</name>
<reference evidence="2 3" key="1">
    <citation type="submission" date="2023-04" db="EMBL/GenBank/DDBJ databases">
        <title>Genome Encyclopedia of Bacteria and Archaea VI: Functional Genomics of Type Strains.</title>
        <authorList>
            <person name="Whitman W."/>
        </authorList>
    </citation>
    <scope>NUCLEOTIDE SEQUENCE [LARGE SCALE GENOMIC DNA]</scope>
    <source>
        <strain evidence="2 3">SG_E_30_P1</strain>
    </source>
</reference>
<dbReference type="RefSeq" id="WP_322134775.1">
    <property type="nucleotide sequence ID" value="NZ_CP085036.1"/>
</dbReference>
<evidence type="ECO:0000313" key="2">
    <source>
        <dbReference type="EMBL" id="MDH6182498.1"/>
    </source>
</evidence>
<gene>
    <name evidence="2" type="ORF">M2152_002680</name>
</gene>
<dbReference type="Gene3D" id="3.40.630.30">
    <property type="match status" value="1"/>
</dbReference>
<sequence>MVAVRPQPRVIDGRFIRLEPLTRQLYPELFAAISTPEVFAGGYGGGPAGYRPTLDGFTEFADSYYALDRNNVYAVRLVDGRLVGTSTLGDFDEVRESAHLGWTAWAPDVWGTAVNPEAKLLILSEAFDNGFGRVKLQADALNTRSRGAITKLGAQFEGIVRRDQVRADGTWRDAAVYSILNDEWPDVRRGLIARLDAIEASATKGRLAP</sequence>